<dbReference type="Pfam" id="PF01124">
    <property type="entry name" value="MAPEG"/>
    <property type="match status" value="1"/>
</dbReference>
<dbReference type="GO" id="GO:0016020">
    <property type="term" value="C:membrane"/>
    <property type="evidence" value="ECO:0007669"/>
    <property type="project" value="UniProtKB-SubCell"/>
</dbReference>
<feature type="transmembrane region" description="Helical" evidence="5">
    <location>
        <begin position="74"/>
        <end position="95"/>
    </location>
</feature>
<dbReference type="RefSeq" id="WP_115515335.1">
    <property type="nucleotide sequence ID" value="NZ_QRGO01000001.1"/>
</dbReference>
<reference evidence="7" key="1">
    <citation type="submission" date="2018-08" db="EMBL/GenBank/DDBJ databases">
        <authorList>
            <person name="Kim S.-J."/>
            <person name="Jung G.-Y."/>
        </authorList>
    </citation>
    <scope>NUCLEOTIDE SEQUENCE [LARGE SCALE GENOMIC DNA]</scope>
    <source>
        <strain evidence="7">GY_H</strain>
    </source>
</reference>
<proteinExistence type="predicted"/>
<evidence type="ECO:0000256" key="2">
    <source>
        <dbReference type="ARBA" id="ARBA00022692"/>
    </source>
</evidence>
<keyword evidence="3 5" id="KW-1133">Transmembrane helix</keyword>
<keyword evidence="7" id="KW-1185">Reference proteome</keyword>
<dbReference type="Proteomes" id="UP000263993">
    <property type="component" value="Unassembled WGS sequence"/>
</dbReference>
<dbReference type="InterPro" id="IPR001129">
    <property type="entry name" value="Membr-assoc_MAPEG"/>
</dbReference>
<evidence type="ECO:0000313" key="6">
    <source>
        <dbReference type="EMBL" id="RDV03309.1"/>
    </source>
</evidence>
<dbReference type="Gene3D" id="1.20.120.550">
    <property type="entry name" value="Membrane associated eicosanoid/glutathione metabolism-like domain"/>
    <property type="match status" value="1"/>
</dbReference>
<organism evidence="6 7">
    <name type="scientific">Undibacter mobilis</name>
    <dbReference type="NCBI Taxonomy" id="2292256"/>
    <lineage>
        <taxon>Bacteria</taxon>
        <taxon>Pseudomonadati</taxon>
        <taxon>Pseudomonadota</taxon>
        <taxon>Alphaproteobacteria</taxon>
        <taxon>Hyphomicrobiales</taxon>
        <taxon>Nitrobacteraceae</taxon>
        <taxon>Undibacter</taxon>
    </lineage>
</organism>
<protein>
    <submittedName>
        <fullName evidence="6">Glutathione metabolism protein</fullName>
    </submittedName>
</protein>
<evidence type="ECO:0000256" key="3">
    <source>
        <dbReference type="ARBA" id="ARBA00022989"/>
    </source>
</evidence>
<keyword evidence="4 5" id="KW-0472">Membrane</keyword>
<comment type="subcellular location">
    <subcellularLocation>
        <location evidence="1">Membrane</location>
    </subcellularLocation>
</comment>
<evidence type="ECO:0000256" key="1">
    <source>
        <dbReference type="ARBA" id="ARBA00004370"/>
    </source>
</evidence>
<accession>A0A371B6U0</accession>
<name>A0A371B6U0_9BRAD</name>
<dbReference type="PANTHER" id="PTHR35814">
    <property type="match status" value="1"/>
</dbReference>
<dbReference type="EMBL" id="QRGO01000001">
    <property type="protein sequence ID" value="RDV03309.1"/>
    <property type="molecule type" value="Genomic_DNA"/>
</dbReference>
<dbReference type="AlphaFoldDB" id="A0A371B6U0"/>
<dbReference type="OrthoDB" id="7619858at2"/>
<feature type="transmembrane region" description="Helical" evidence="5">
    <location>
        <begin position="45"/>
        <end position="68"/>
    </location>
</feature>
<sequence length="132" mass="14449">MPLIVPAYAAVLGLLFAVLSFRVANTRRVMRIGLGSGGDRQLERYIRVQANFAEYVPMALILLAFLEVQAWPEWLLHTLCALLLIARVVHALGVAREPEDIRFRASGMVATLAVLIVTSVLLLAGGIWQPSA</sequence>
<keyword evidence="2 5" id="KW-0812">Transmembrane</keyword>
<evidence type="ECO:0000313" key="7">
    <source>
        <dbReference type="Proteomes" id="UP000263993"/>
    </source>
</evidence>
<dbReference type="PANTHER" id="PTHR35814:SF1">
    <property type="entry name" value="GLUTATHIONE S-TRANSFERASE-RELATED"/>
    <property type="match status" value="1"/>
</dbReference>
<feature type="transmembrane region" description="Helical" evidence="5">
    <location>
        <begin position="6"/>
        <end position="24"/>
    </location>
</feature>
<comment type="caution">
    <text evidence="6">The sequence shown here is derived from an EMBL/GenBank/DDBJ whole genome shotgun (WGS) entry which is preliminary data.</text>
</comment>
<feature type="transmembrane region" description="Helical" evidence="5">
    <location>
        <begin position="107"/>
        <end position="128"/>
    </location>
</feature>
<gene>
    <name evidence="6" type="ORF">DXH78_01120</name>
</gene>
<dbReference type="InterPro" id="IPR023352">
    <property type="entry name" value="MAPEG-like_dom_sf"/>
</dbReference>
<dbReference type="SUPFAM" id="SSF161084">
    <property type="entry name" value="MAPEG domain-like"/>
    <property type="match status" value="1"/>
</dbReference>
<evidence type="ECO:0000256" key="4">
    <source>
        <dbReference type="ARBA" id="ARBA00023136"/>
    </source>
</evidence>
<evidence type="ECO:0000256" key="5">
    <source>
        <dbReference type="SAM" id="Phobius"/>
    </source>
</evidence>